<dbReference type="Proteomes" id="UP000516437">
    <property type="component" value="Chromosome 2"/>
</dbReference>
<dbReference type="OrthoDB" id="1651340at2759"/>
<organism evidence="2 3">
    <name type="scientific">Morella rubra</name>
    <name type="common">Chinese bayberry</name>
    <dbReference type="NCBI Taxonomy" id="262757"/>
    <lineage>
        <taxon>Eukaryota</taxon>
        <taxon>Viridiplantae</taxon>
        <taxon>Streptophyta</taxon>
        <taxon>Embryophyta</taxon>
        <taxon>Tracheophyta</taxon>
        <taxon>Spermatophyta</taxon>
        <taxon>Magnoliopsida</taxon>
        <taxon>eudicotyledons</taxon>
        <taxon>Gunneridae</taxon>
        <taxon>Pentapetalae</taxon>
        <taxon>rosids</taxon>
        <taxon>fabids</taxon>
        <taxon>Fagales</taxon>
        <taxon>Myricaceae</taxon>
        <taxon>Morella</taxon>
    </lineage>
</organism>
<feature type="domain" description="Peptidase C1A papain C-terminal" evidence="1">
    <location>
        <begin position="165"/>
        <end position="325"/>
    </location>
</feature>
<evidence type="ECO:0000313" key="3">
    <source>
        <dbReference type="Proteomes" id="UP000516437"/>
    </source>
</evidence>
<dbReference type="SMART" id="SM00645">
    <property type="entry name" value="Pept_C1"/>
    <property type="match status" value="1"/>
</dbReference>
<dbReference type="SUPFAM" id="SSF54001">
    <property type="entry name" value="Cysteine proteinases"/>
    <property type="match status" value="1"/>
</dbReference>
<dbReference type="PANTHER" id="PTHR47105:SF1">
    <property type="entry name" value="OS06G0665100 PROTEIN"/>
    <property type="match status" value="1"/>
</dbReference>
<dbReference type="InterPro" id="IPR000668">
    <property type="entry name" value="Peptidase_C1A_C"/>
</dbReference>
<evidence type="ECO:0000259" key="1">
    <source>
        <dbReference type="SMART" id="SM00645"/>
    </source>
</evidence>
<dbReference type="Pfam" id="PF00702">
    <property type="entry name" value="Hydrolase"/>
    <property type="match status" value="1"/>
</dbReference>
<protein>
    <submittedName>
        <fullName evidence="2">Xylem cysteine proteinase 2</fullName>
    </submittedName>
</protein>
<reference evidence="2 3" key="1">
    <citation type="journal article" date="2019" name="Plant Biotechnol. J.">
        <title>The red bayberry genome and genetic basis of sex determination.</title>
        <authorList>
            <person name="Jia H.M."/>
            <person name="Jia H.J."/>
            <person name="Cai Q.L."/>
            <person name="Wang Y."/>
            <person name="Zhao H.B."/>
            <person name="Yang W.F."/>
            <person name="Wang G.Y."/>
            <person name="Li Y.H."/>
            <person name="Zhan D.L."/>
            <person name="Shen Y.T."/>
            <person name="Niu Q.F."/>
            <person name="Chang L."/>
            <person name="Qiu J."/>
            <person name="Zhao L."/>
            <person name="Xie H.B."/>
            <person name="Fu W.Y."/>
            <person name="Jin J."/>
            <person name="Li X.W."/>
            <person name="Jiao Y."/>
            <person name="Zhou C.C."/>
            <person name="Tu T."/>
            <person name="Chai C.Y."/>
            <person name="Gao J.L."/>
            <person name="Fan L.J."/>
            <person name="van de Weg E."/>
            <person name="Wang J.Y."/>
            <person name="Gao Z.S."/>
        </authorList>
    </citation>
    <scope>NUCLEOTIDE SEQUENCE [LARGE SCALE GENOMIC DNA]</scope>
    <source>
        <tissue evidence="2">Leaves</tissue>
    </source>
</reference>
<dbReference type="GO" id="GO:0006508">
    <property type="term" value="P:proteolysis"/>
    <property type="evidence" value="ECO:0007669"/>
    <property type="project" value="InterPro"/>
</dbReference>
<dbReference type="AlphaFoldDB" id="A0A6A1W8C9"/>
<dbReference type="Pfam" id="PF00112">
    <property type="entry name" value="Peptidase_C1"/>
    <property type="match status" value="1"/>
</dbReference>
<accession>A0A6A1W8C9</accession>
<gene>
    <name evidence="2" type="ORF">CJ030_MR2G027141</name>
</gene>
<dbReference type="EMBL" id="RXIC02000020">
    <property type="protein sequence ID" value="KAB1221502.1"/>
    <property type="molecule type" value="Genomic_DNA"/>
</dbReference>
<keyword evidence="3" id="KW-1185">Reference proteome</keyword>
<dbReference type="InterPro" id="IPR036412">
    <property type="entry name" value="HAD-like_sf"/>
</dbReference>
<dbReference type="Gene3D" id="3.40.50.1000">
    <property type="entry name" value="HAD superfamily/HAD-like"/>
    <property type="match status" value="2"/>
</dbReference>
<name>A0A6A1W8C9_9ROSI</name>
<comment type="caution">
    <text evidence="2">The sequence shown here is derived from an EMBL/GenBank/DDBJ whole genome shotgun (WGS) entry which is preliminary data.</text>
</comment>
<dbReference type="SUPFAM" id="SSF56784">
    <property type="entry name" value="HAD-like"/>
    <property type="match status" value="2"/>
</dbReference>
<sequence length="419" mass="48880">MDKADFQSFLKVYPLVDFCCVYGSALHPNNLDKAGYDYDEETFEKVFRRIYASFRSSTPYTVFPDSQPFLRWLREERLKVGIISNAESRYKDVILPALNLNPLTLQKFNYPMKAISKEGQEVAERLKEKAEEGFPSFNEMNIERHGCISRENVVRLYQEKLPDDFPYYWDWRIHDMCWAIVAAEAIASCLKIKNPDLPLQEFSSQELLDSCVPEETKCYDYSINRAFRWVMQNGIRKEEEYSFKGEKSNCIPKTEVQKSTSLKISGIIEVDFEDEAKLLEQVKQQPIPGCVTVYKEFIHLKEAGYDYDEETFEKVFRRIYASFGSSAPTVLPDSKPFLRWLRERLKVGIISNAEYRYKDVILPALNLNQVYTDMSKISMNLYCFKDLNGTLVCSLVSKVEKPDPRIYEIALENWNIAPE</sequence>
<proteinExistence type="predicted"/>
<dbReference type="InterPro" id="IPR038765">
    <property type="entry name" value="Papain-like_cys_pep_sf"/>
</dbReference>
<dbReference type="InterPro" id="IPR023214">
    <property type="entry name" value="HAD_sf"/>
</dbReference>
<dbReference type="PANTHER" id="PTHR47105">
    <property type="entry name" value="OS02G0173600 PROTEIN"/>
    <property type="match status" value="1"/>
</dbReference>
<evidence type="ECO:0000313" key="2">
    <source>
        <dbReference type="EMBL" id="KAB1221502.1"/>
    </source>
</evidence>
<dbReference type="GO" id="GO:0008234">
    <property type="term" value="F:cysteine-type peptidase activity"/>
    <property type="evidence" value="ECO:0007669"/>
    <property type="project" value="InterPro"/>
</dbReference>
<dbReference type="Gene3D" id="3.90.70.10">
    <property type="entry name" value="Cysteine proteinases"/>
    <property type="match status" value="1"/>
</dbReference>